<dbReference type="Gene3D" id="3.40.50.720">
    <property type="entry name" value="NAD(P)-binding Rossmann-like Domain"/>
    <property type="match status" value="2"/>
</dbReference>
<sequence>MTYKMRMGLLIAVDSIIVLSAIYFSYFMFQPYLGIFTYPLLMVSSINLLVFHHLFASIYKLYHKAWEYASVGELVIILKAVTFSILCVSVVQQIIFGHIYLRVLFVTWMVHMIFIGGSRFSWRIVRDSLIKDNEVKKRALIIGAGAAGSMVVRQLVKYHDSELVPVAIIDDDVKKHHLQIFGIPVIGGIEKIEDVVKELEIENIIIAIPSMSKKELNAIYAECRNTKAKTQIMPMLEDLMLGKVSVNQLREVEVEDLLGREPIELDMITISETITDKVVLVTGAGGSIGSEICRQISAFQPKTLVLLGHGENSIYQIDMELRNTYKDQFEIVPVIADVQDRNRIFEVVSSFKPHVIYHAAAHKHVPLMEYNPKEAVKNNVIGTKNVAEAADTFAVESFVLVSTDKAVNPPNVMGASKRFAEMVVQSLALTSKTKFAAVRFGNVLGSRGSVIPLFKKQIQAGGPVTVTHPDMTRYFMTIPEASRLVIQAGSLARGGEIFVLDMGEPVKIVDLAKNLIKLSGYSVDEMGIHFTGIRPGEKMYEELLDEDEIHEKQVFPKIHIGKARVFDYHVVQDLVDQYEAMSIDDIRAYLLGYANKKAVVGELDQVSV</sequence>
<evidence type="ECO:0000313" key="4">
    <source>
        <dbReference type="EMBL" id="SDP86443.1"/>
    </source>
</evidence>
<dbReference type="Pfam" id="PF13727">
    <property type="entry name" value="CoA_binding_3"/>
    <property type="match status" value="1"/>
</dbReference>
<evidence type="ECO:0000256" key="2">
    <source>
        <dbReference type="SAM" id="Phobius"/>
    </source>
</evidence>
<dbReference type="PANTHER" id="PTHR43318">
    <property type="entry name" value="UDP-N-ACETYLGLUCOSAMINE 4,6-DEHYDRATASE"/>
    <property type="match status" value="1"/>
</dbReference>
<dbReference type="InterPro" id="IPR036291">
    <property type="entry name" value="NAD(P)-bd_dom_sf"/>
</dbReference>
<dbReference type="STRING" id="930152.SAMN05216565_109138"/>
<evidence type="ECO:0000313" key="5">
    <source>
        <dbReference type="Proteomes" id="UP000199159"/>
    </source>
</evidence>
<dbReference type="PANTHER" id="PTHR43318:SF1">
    <property type="entry name" value="POLYSACCHARIDE BIOSYNTHESIS PROTEIN EPSC-RELATED"/>
    <property type="match status" value="1"/>
</dbReference>
<dbReference type="SUPFAM" id="SSF51735">
    <property type="entry name" value="NAD(P)-binding Rossmann-fold domains"/>
    <property type="match status" value="1"/>
</dbReference>
<dbReference type="InterPro" id="IPR029063">
    <property type="entry name" value="SAM-dependent_MTases_sf"/>
</dbReference>
<feature type="transmembrane region" description="Helical" evidence="2">
    <location>
        <begin position="71"/>
        <end position="93"/>
    </location>
</feature>
<reference evidence="5" key="1">
    <citation type="submission" date="2016-10" db="EMBL/GenBank/DDBJ databases">
        <authorList>
            <person name="Varghese N."/>
            <person name="Submissions S."/>
        </authorList>
    </citation>
    <scope>NUCLEOTIDE SEQUENCE [LARGE SCALE GENOMIC DNA]</scope>
    <source>
        <strain evidence="5">IBRC-M10078</strain>
    </source>
</reference>
<comment type="similarity">
    <text evidence="1">Belongs to the polysaccharide synthase family.</text>
</comment>
<dbReference type="OrthoDB" id="9803111at2"/>
<dbReference type="AlphaFoldDB" id="A0A1H0W799"/>
<dbReference type="Pfam" id="PF02719">
    <property type="entry name" value="Polysacc_synt_2"/>
    <property type="match status" value="1"/>
</dbReference>
<gene>
    <name evidence="4" type="ORF">SAMN05216565_109138</name>
</gene>
<dbReference type="Proteomes" id="UP000199159">
    <property type="component" value="Unassembled WGS sequence"/>
</dbReference>
<feature type="transmembrane region" description="Helical" evidence="2">
    <location>
        <begin position="99"/>
        <end position="118"/>
    </location>
</feature>
<dbReference type="CDD" id="cd05237">
    <property type="entry name" value="UDP_invert_4-6DH_SDR_e"/>
    <property type="match status" value="1"/>
</dbReference>
<feature type="transmembrane region" description="Helical" evidence="2">
    <location>
        <begin position="35"/>
        <end position="59"/>
    </location>
</feature>
<dbReference type="InterPro" id="IPR051203">
    <property type="entry name" value="Polysaccharide_Synthase-Rel"/>
</dbReference>
<organism evidence="4 5">
    <name type="scientific">Litchfieldia salsa</name>
    <dbReference type="NCBI Taxonomy" id="930152"/>
    <lineage>
        <taxon>Bacteria</taxon>
        <taxon>Bacillati</taxon>
        <taxon>Bacillota</taxon>
        <taxon>Bacilli</taxon>
        <taxon>Bacillales</taxon>
        <taxon>Bacillaceae</taxon>
        <taxon>Litchfieldia</taxon>
    </lineage>
</organism>
<dbReference type="InterPro" id="IPR003869">
    <property type="entry name" value="Polysac_CapD-like"/>
</dbReference>
<keyword evidence="5" id="KW-1185">Reference proteome</keyword>
<evidence type="ECO:0000256" key="1">
    <source>
        <dbReference type="ARBA" id="ARBA00007430"/>
    </source>
</evidence>
<accession>A0A1H0W799</accession>
<feature type="transmembrane region" description="Helical" evidence="2">
    <location>
        <begin position="139"/>
        <end position="156"/>
    </location>
</feature>
<dbReference type="RefSeq" id="WP_090856847.1">
    <property type="nucleotide sequence ID" value="NZ_FNJU01000009.1"/>
</dbReference>
<keyword evidence="2" id="KW-0812">Transmembrane</keyword>
<keyword evidence="2" id="KW-0472">Membrane</keyword>
<feature type="domain" description="Polysaccharide biosynthesis protein CapD-like" evidence="3">
    <location>
        <begin position="279"/>
        <end position="560"/>
    </location>
</feature>
<evidence type="ECO:0000259" key="3">
    <source>
        <dbReference type="Pfam" id="PF02719"/>
    </source>
</evidence>
<protein>
    <submittedName>
        <fullName evidence="4">NDP-sugar epimerase, includes UDP-GlcNAc-inverting 4,6-dehydratase FlaA1 and capsular polysaccharide biosynthesis protein EpsC</fullName>
    </submittedName>
</protein>
<dbReference type="EMBL" id="FNJU01000009">
    <property type="protein sequence ID" value="SDP86443.1"/>
    <property type="molecule type" value="Genomic_DNA"/>
</dbReference>
<keyword evidence="2" id="KW-1133">Transmembrane helix</keyword>
<name>A0A1H0W799_9BACI</name>
<feature type="transmembrane region" description="Helical" evidence="2">
    <location>
        <begin position="7"/>
        <end position="29"/>
    </location>
</feature>
<proteinExistence type="inferred from homology"/>
<dbReference type="SUPFAM" id="SSF53335">
    <property type="entry name" value="S-adenosyl-L-methionine-dependent methyltransferases"/>
    <property type="match status" value="1"/>
</dbReference>